<accession>A0A6A5UMI0</accession>
<evidence type="ECO:0000313" key="1">
    <source>
        <dbReference type="EMBL" id="KAF1964136.1"/>
    </source>
</evidence>
<dbReference type="EMBL" id="ML976803">
    <property type="protein sequence ID" value="KAF1964136.1"/>
    <property type="molecule type" value="Genomic_DNA"/>
</dbReference>
<gene>
    <name evidence="1" type="ORF">BU23DRAFT_72312</name>
</gene>
<proteinExistence type="predicted"/>
<dbReference type="Proteomes" id="UP000800036">
    <property type="component" value="Unassembled WGS sequence"/>
</dbReference>
<protein>
    <submittedName>
        <fullName evidence="1">Uncharacterized protein</fullName>
    </submittedName>
</protein>
<organism evidence="1 2">
    <name type="scientific">Bimuria novae-zelandiae CBS 107.79</name>
    <dbReference type="NCBI Taxonomy" id="1447943"/>
    <lineage>
        <taxon>Eukaryota</taxon>
        <taxon>Fungi</taxon>
        <taxon>Dikarya</taxon>
        <taxon>Ascomycota</taxon>
        <taxon>Pezizomycotina</taxon>
        <taxon>Dothideomycetes</taxon>
        <taxon>Pleosporomycetidae</taxon>
        <taxon>Pleosporales</taxon>
        <taxon>Massarineae</taxon>
        <taxon>Didymosphaeriaceae</taxon>
        <taxon>Bimuria</taxon>
    </lineage>
</organism>
<dbReference type="AlphaFoldDB" id="A0A6A5UMI0"/>
<reference evidence="1" key="1">
    <citation type="journal article" date="2020" name="Stud. Mycol.">
        <title>101 Dothideomycetes genomes: a test case for predicting lifestyles and emergence of pathogens.</title>
        <authorList>
            <person name="Haridas S."/>
            <person name="Albert R."/>
            <person name="Binder M."/>
            <person name="Bloem J."/>
            <person name="Labutti K."/>
            <person name="Salamov A."/>
            <person name="Andreopoulos B."/>
            <person name="Baker S."/>
            <person name="Barry K."/>
            <person name="Bills G."/>
            <person name="Bluhm B."/>
            <person name="Cannon C."/>
            <person name="Castanera R."/>
            <person name="Culley D."/>
            <person name="Daum C."/>
            <person name="Ezra D."/>
            <person name="Gonzalez J."/>
            <person name="Henrissat B."/>
            <person name="Kuo A."/>
            <person name="Liang C."/>
            <person name="Lipzen A."/>
            <person name="Lutzoni F."/>
            <person name="Magnuson J."/>
            <person name="Mondo S."/>
            <person name="Nolan M."/>
            <person name="Ohm R."/>
            <person name="Pangilinan J."/>
            <person name="Park H.-J."/>
            <person name="Ramirez L."/>
            <person name="Alfaro M."/>
            <person name="Sun H."/>
            <person name="Tritt A."/>
            <person name="Yoshinaga Y."/>
            <person name="Zwiers L.-H."/>
            <person name="Turgeon B."/>
            <person name="Goodwin S."/>
            <person name="Spatafora J."/>
            <person name="Crous P."/>
            <person name="Grigoriev I."/>
        </authorList>
    </citation>
    <scope>NUCLEOTIDE SEQUENCE</scope>
    <source>
        <strain evidence="1">CBS 107.79</strain>
    </source>
</reference>
<sequence length="145" mass="16305">MPLSTLARNCTAYSSSIKTSIIPALTIQLTPFNVWLFSLREISQALLRLRYPGVLPGLPKRPVHWIRINRHSGPALDASRPRSSCEYPLVSAIELEGKYHPAPVMKTPGRYYRGWQKQRVSQRSLGTLDKTKHVDVIAGKGERAD</sequence>
<keyword evidence="2" id="KW-1185">Reference proteome</keyword>
<evidence type="ECO:0000313" key="2">
    <source>
        <dbReference type="Proteomes" id="UP000800036"/>
    </source>
</evidence>
<name>A0A6A5UMI0_9PLEO</name>